<feature type="region of interest" description="Disordered" evidence="1">
    <location>
        <begin position="72"/>
        <end position="94"/>
    </location>
</feature>
<proteinExistence type="predicted"/>
<evidence type="ECO:0000256" key="1">
    <source>
        <dbReference type="SAM" id="MobiDB-lite"/>
    </source>
</evidence>
<protein>
    <submittedName>
        <fullName evidence="2">Uncharacterized protein</fullName>
    </submittedName>
</protein>
<organism evidence="2">
    <name type="scientific">marine sediment metagenome</name>
    <dbReference type="NCBI Taxonomy" id="412755"/>
    <lineage>
        <taxon>unclassified sequences</taxon>
        <taxon>metagenomes</taxon>
        <taxon>ecological metagenomes</taxon>
    </lineage>
</organism>
<accession>A0A0F9UVK0</accession>
<comment type="caution">
    <text evidence="2">The sequence shown here is derived from an EMBL/GenBank/DDBJ whole genome shotgun (WGS) entry which is preliminary data.</text>
</comment>
<dbReference type="EMBL" id="LAZR01000532">
    <property type="protein sequence ID" value="KKN65186.1"/>
    <property type="molecule type" value="Genomic_DNA"/>
</dbReference>
<gene>
    <name evidence="2" type="ORF">LCGC14_0484360</name>
</gene>
<evidence type="ECO:0000313" key="2">
    <source>
        <dbReference type="EMBL" id="KKN65186.1"/>
    </source>
</evidence>
<feature type="compositionally biased region" description="Basic and acidic residues" evidence="1">
    <location>
        <begin position="83"/>
        <end position="94"/>
    </location>
</feature>
<name>A0A0F9UVK0_9ZZZZ</name>
<dbReference type="AlphaFoldDB" id="A0A0F9UVK0"/>
<sequence>MTNQQFRSIDIIPGQNCNCPLSKHAGKRVLYSEVTELLKSSQSTCSCTFQHYDDRRHKADRRTFDIESMASNIHGRTRPYGRRQADIHNRARDPYTKIRMRAAFEAMQHPR</sequence>
<reference evidence="2" key="1">
    <citation type="journal article" date="2015" name="Nature">
        <title>Complex archaea that bridge the gap between prokaryotes and eukaryotes.</title>
        <authorList>
            <person name="Spang A."/>
            <person name="Saw J.H."/>
            <person name="Jorgensen S.L."/>
            <person name="Zaremba-Niedzwiedzka K."/>
            <person name="Martijn J."/>
            <person name="Lind A.E."/>
            <person name="van Eijk R."/>
            <person name="Schleper C."/>
            <person name="Guy L."/>
            <person name="Ettema T.J."/>
        </authorList>
    </citation>
    <scope>NUCLEOTIDE SEQUENCE</scope>
</reference>